<dbReference type="OrthoDB" id="48317at2759"/>
<keyword evidence="3" id="KW-0560">Oxidoreductase</keyword>
<evidence type="ECO:0000256" key="1">
    <source>
        <dbReference type="ARBA" id="ARBA00008072"/>
    </source>
</evidence>
<dbReference type="AlphaFoldDB" id="A0A8E2DXW6"/>
<accession>A0A8E2DXW6</accession>
<dbReference type="SUPFAM" id="SSF50129">
    <property type="entry name" value="GroES-like"/>
    <property type="match status" value="1"/>
</dbReference>
<dbReference type="InterPro" id="IPR013149">
    <property type="entry name" value="ADH-like_C"/>
</dbReference>
<comment type="subunit">
    <text evidence="2">Monomer.</text>
</comment>
<dbReference type="InterPro" id="IPR020843">
    <property type="entry name" value="ER"/>
</dbReference>
<dbReference type="InterPro" id="IPR011032">
    <property type="entry name" value="GroES-like_sf"/>
</dbReference>
<dbReference type="SUPFAM" id="SSF51735">
    <property type="entry name" value="NAD(P)-binding Rossmann-fold domains"/>
    <property type="match status" value="1"/>
</dbReference>
<evidence type="ECO:0000313" key="5">
    <source>
        <dbReference type="EMBL" id="OCK73716.1"/>
    </source>
</evidence>
<dbReference type="Pfam" id="PF08240">
    <property type="entry name" value="ADH_N"/>
    <property type="match status" value="1"/>
</dbReference>
<evidence type="ECO:0000256" key="2">
    <source>
        <dbReference type="ARBA" id="ARBA00011245"/>
    </source>
</evidence>
<proteinExistence type="inferred from homology"/>
<dbReference type="PANTHER" id="PTHR45348:SF2">
    <property type="entry name" value="ZINC-TYPE ALCOHOL DEHYDROGENASE-LIKE PROTEIN C2E1P3.01"/>
    <property type="match status" value="1"/>
</dbReference>
<organism evidence="5 6">
    <name type="scientific">Lepidopterella palustris CBS 459.81</name>
    <dbReference type="NCBI Taxonomy" id="1314670"/>
    <lineage>
        <taxon>Eukaryota</taxon>
        <taxon>Fungi</taxon>
        <taxon>Dikarya</taxon>
        <taxon>Ascomycota</taxon>
        <taxon>Pezizomycotina</taxon>
        <taxon>Dothideomycetes</taxon>
        <taxon>Pleosporomycetidae</taxon>
        <taxon>Mytilinidiales</taxon>
        <taxon>Argynnaceae</taxon>
        <taxon>Lepidopterella</taxon>
    </lineage>
</organism>
<dbReference type="PANTHER" id="PTHR45348">
    <property type="entry name" value="HYPOTHETICAL OXIDOREDUCTASE (EUROFUNG)"/>
    <property type="match status" value="1"/>
</dbReference>
<dbReference type="SMART" id="SM00829">
    <property type="entry name" value="PKS_ER"/>
    <property type="match status" value="1"/>
</dbReference>
<dbReference type="InterPro" id="IPR013154">
    <property type="entry name" value="ADH-like_N"/>
</dbReference>
<dbReference type="InterPro" id="IPR036291">
    <property type="entry name" value="NAD(P)-bd_dom_sf"/>
</dbReference>
<protein>
    <submittedName>
        <fullName evidence="5">Oxidoreductase-like protein</fullName>
    </submittedName>
</protein>
<evidence type="ECO:0000259" key="4">
    <source>
        <dbReference type="SMART" id="SM00829"/>
    </source>
</evidence>
<keyword evidence="6" id="KW-1185">Reference proteome</keyword>
<dbReference type="Pfam" id="PF00107">
    <property type="entry name" value="ADH_zinc_N"/>
    <property type="match status" value="1"/>
</dbReference>
<dbReference type="GO" id="GO:0016651">
    <property type="term" value="F:oxidoreductase activity, acting on NAD(P)H"/>
    <property type="evidence" value="ECO:0007669"/>
    <property type="project" value="InterPro"/>
</dbReference>
<dbReference type="Gene3D" id="3.40.50.720">
    <property type="entry name" value="NAD(P)-binding Rossmann-like Domain"/>
    <property type="match status" value="1"/>
</dbReference>
<dbReference type="EMBL" id="KV745678">
    <property type="protein sequence ID" value="OCK73716.1"/>
    <property type="molecule type" value="Genomic_DNA"/>
</dbReference>
<dbReference type="InterPro" id="IPR047122">
    <property type="entry name" value="Trans-enoyl_RdTase-like"/>
</dbReference>
<reference evidence="5 6" key="1">
    <citation type="journal article" date="2016" name="Nat. Commun.">
        <title>Ectomycorrhizal ecology is imprinted in the genome of the dominant symbiotic fungus Cenococcum geophilum.</title>
        <authorList>
            <consortium name="DOE Joint Genome Institute"/>
            <person name="Peter M."/>
            <person name="Kohler A."/>
            <person name="Ohm R.A."/>
            <person name="Kuo A."/>
            <person name="Krutzmann J."/>
            <person name="Morin E."/>
            <person name="Arend M."/>
            <person name="Barry K.W."/>
            <person name="Binder M."/>
            <person name="Choi C."/>
            <person name="Clum A."/>
            <person name="Copeland A."/>
            <person name="Grisel N."/>
            <person name="Haridas S."/>
            <person name="Kipfer T."/>
            <person name="LaButti K."/>
            <person name="Lindquist E."/>
            <person name="Lipzen A."/>
            <person name="Maire R."/>
            <person name="Meier B."/>
            <person name="Mihaltcheva S."/>
            <person name="Molinier V."/>
            <person name="Murat C."/>
            <person name="Poggeler S."/>
            <person name="Quandt C.A."/>
            <person name="Sperisen C."/>
            <person name="Tritt A."/>
            <person name="Tisserant E."/>
            <person name="Crous P.W."/>
            <person name="Henrissat B."/>
            <person name="Nehls U."/>
            <person name="Egli S."/>
            <person name="Spatafora J.W."/>
            <person name="Grigoriev I.V."/>
            <person name="Martin F.M."/>
        </authorList>
    </citation>
    <scope>NUCLEOTIDE SEQUENCE [LARGE SCALE GENOMIC DNA]</scope>
    <source>
        <strain evidence="5 6">CBS 459.81</strain>
    </source>
</reference>
<name>A0A8E2DXW6_9PEZI</name>
<dbReference type="Proteomes" id="UP000250266">
    <property type="component" value="Unassembled WGS sequence"/>
</dbReference>
<dbReference type="Gene3D" id="3.90.180.10">
    <property type="entry name" value="Medium-chain alcohol dehydrogenases, catalytic domain"/>
    <property type="match status" value="1"/>
</dbReference>
<evidence type="ECO:0000313" key="6">
    <source>
        <dbReference type="Proteomes" id="UP000250266"/>
    </source>
</evidence>
<sequence length="345" mass="36370">MSTNKAIVHKSAGVAELISAPIPTLRDDYINVKTKAVALNPTDWKSLHSRTVPGALSGCDYSGIVEEVGKAVTNGLKPGDRVAGFVHGAHKENLQDGTFAEHITAKGDMQIKIAENVTFEEAATLGVGITTVGQGLYQSLCLPLPPAKVKEPTSILIYGASTATGTLAVQFAKLSGCHVIATASPSNFDLVRKLGADQVFDYNSANVGAEIRKATNDNLGLVFDCISEGSSPAICAASIGSAGGKYSTLLYVKDFPRSDVSNALTVAYTAVGDAFSAGDYNIPAKPEDYEFAVKFWKVTERLLNEGKIKAHPVKVMEGGLAGIPAGLQELKDGKVRGVKLVYRIE</sequence>
<comment type="similarity">
    <text evidence="1">Belongs to the zinc-containing alcohol dehydrogenase family.</text>
</comment>
<gene>
    <name evidence="5" type="ORF">K432DRAFT_410464</name>
</gene>
<dbReference type="CDD" id="cd08249">
    <property type="entry name" value="enoyl_reductase_like"/>
    <property type="match status" value="1"/>
</dbReference>
<feature type="domain" description="Enoyl reductase (ER)" evidence="4">
    <location>
        <begin position="13"/>
        <end position="341"/>
    </location>
</feature>
<evidence type="ECO:0000256" key="3">
    <source>
        <dbReference type="ARBA" id="ARBA00023002"/>
    </source>
</evidence>